<dbReference type="SUPFAM" id="SSF102588">
    <property type="entry name" value="LmbE-like"/>
    <property type="match status" value="1"/>
</dbReference>
<dbReference type="AlphaFoldDB" id="A0A6J7MAV0"/>
<dbReference type="EMBL" id="CAFBNE010000273">
    <property type="protein sequence ID" value="CAB4976472.1"/>
    <property type="molecule type" value="Genomic_DNA"/>
</dbReference>
<dbReference type="Gene3D" id="3.40.50.10320">
    <property type="entry name" value="LmbE-like"/>
    <property type="match status" value="1"/>
</dbReference>
<organism evidence="1">
    <name type="scientific">freshwater metagenome</name>
    <dbReference type="NCBI Taxonomy" id="449393"/>
    <lineage>
        <taxon>unclassified sequences</taxon>
        <taxon>metagenomes</taxon>
        <taxon>ecological metagenomes</taxon>
    </lineage>
</organism>
<dbReference type="PANTHER" id="PTHR12993:SF11">
    <property type="entry name" value="N-ACETYLGLUCOSAMINYL-PHOSPHATIDYLINOSITOL DE-N-ACETYLASE"/>
    <property type="match status" value="1"/>
</dbReference>
<sequence length="224" mass="24398">MSVLVVAAHPDDEVLGCGGAIAKHAQRGEDVVVCFLSDGVTSRESEADHAPELHRRRAAALEAAGILGVAEVRFGALPDNRMDSVDLLTIARAVEAHIREFAPAMIYTHFAGDLNVDHRLTHEAVMTACRPQPTSGVVTVLQFETTSSTEWRAPSASFAFQPDWFVDIDATLKTKLEALDAYAEELRAWPHARSREALEHLARWRGATIGRAAAEAFVLARHIA</sequence>
<dbReference type="InterPro" id="IPR024078">
    <property type="entry name" value="LmbE-like_dom_sf"/>
</dbReference>
<dbReference type="InterPro" id="IPR003737">
    <property type="entry name" value="GlcNAc_PI_deacetylase-related"/>
</dbReference>
<protein>
    <submittedName>
        <fullName evidence="1">Unannotated protein</fullName>
    </submittedName>
</protein>
<dbReference type="GO" id="GO:0016811">
    <property type="term" value="F:hydrolase activity, acting on carbon-nitrogen (but not peptide) bonds, in linear amides"/>
    <property type="evidence" value="ECO:0007669"/>
    <property type="project" value="TreeGrafter"/>
</dbReference>
<name>A0A6J7MAV0_9ZZZZ</name>
<accession>A0A6J7MAV0</accession>
<evidence type="ECO:0000313" key="1">
    <source>
        <dbReference type="EMBL" id="CAB4976472.1"/>
    </source>
</evidence>
<proteinExistence type="predicted"/>
<dbReference type="PANTHER" id="PTHR12993">
    <property type="entry name" value="N-ACETYLGLUCOSAMINYL-PHOSPHATIDYLINOSITOL DE-N-ACETYLASE-RELATED"/>
    <property type="match status" value="1"/>
</dbReference>
<reference evidence="1" key="1">
    <citation type="submission" date="2020-05" db="EMBL/GenBank/DDBJ databases">
        <authorList>
            <person name="Chiriac C."/>
            <person name="Salcher M."/>
            <person name="Ghai R."/>
            <person name="Kavagutti S V."/>
        </authorList>
    </citation>
    <scope>NUCLEOTIDE SEQUENCE</scope>
</reference>
<gene>
    <name evidence="1" type="ORF">UFOPK3772_03716</name>
</gene>
<dbReference type="Pfam" id="PF02585">
    <property type="entry name" value="PIG-L"/>
    <property type="match status" value="1"/>
</dbReference>